<feature type="transmembrane region" description="Helical" evidence="6">
    <location>
        <begin position="56"/>
        <end position="78"/>
    </location>
</feature>
<feature type="transmembrane region" description="Helical" evidence="6">
    <location>
        <begin position="239"/>
        <end position="258"/>
    </location>
</feature>
<gene>
    <name evidence="7" type="ORF">SAMN05421828_13314</name>
</gene>
<dbReference type="GO" id="GO:0015499">
    <property type="term" value="F:formate transmembrane transporter activity"/>
    <property type="evidence" value="ECO:0007669"/>
    <property type="project" value="TreeGrafter"/>
</dbReference>
<dbReference type="EMBL" id="FTNE01000033">
    <property type="protein sequence ID" value="SIR44364.1"/>
    <property type="molecule type" value="Genomic_DNA"/>
</dbReference>
<dbReference type="RefSeq" id="WP_029313621.1">
    <property type="nucleotide sequence ID" value="NZ_FTNE01000033.1"/>
</dbReference>
<evidence type="ECO:0000313" key="7">
    <source>
        <dbReference type="EMBL" id="SIR44364.1"/>
    </source>
</evidence>
<feature type="transmembrane region" description="Helical" evidence="6">
    <location>
        <begin position="212"/>
        <end position="233"/>
    </location>
</feature>
<feature type="transmembrane region" description="Helical" evidence="6">
    <location>
        <begin position="159"/>
        <end position="181"/>
    </location>
</feature>
<evidence type="ECO:0000256" key="6">
    <source>
        <dbReference type="SAM" id="Phobius"/>
    </source>
</evidence>
<comment type="similarity">
    <text evidence="5">Belongs to the FNT transporter (TC 1.A.16) family.</text>
</comment>
<dbReference type="Gene3D" id="1.20.1080.10">
    <property type="entry name" value="Glycerol uptake facilitator protein"/>
    <property type="match status" value="1"/>
</dbReference>
<dbReference type="InterPro" id="IPR023271">
    <property type="entry name" value="Aquaporin-like"/>
</dbReference>
<evidence type="ECO:0000256" key="5">
    <source>
        <dbReference type="ARBA" id="ARBA00049660"/>
    </source>
</evidence>
<dbReference type="Proteomes" id="UP000186308">
    <property type="component" value="Unassembled WGS sequence"/>
</dbReference>
<evidence type="ECO:0000313" key="8">
    <source>
        <dbReference type="Proteomes" id="UP000186308"/>
    </source>
</evidence>
<evidence type="ECO:0000256" key="1">
    <source>
        <dbReference type="ARBA" id="ARBA00004141"/>
    </source>
</evidence>
<name>A0A8G2FFH8_ACIRU</name>
<feature type="transmembrane region" description="Helical" evidence="6">
    <location>
        <begin position="28"/>
        <end position="50"/>
    </location>
</feature>
<keyword evidence="2 6" id="KW-0812">Transmembrane</keyword>
<dbReference type="Pfam" id="PF01226">
    <property type="entry name" value="Form_Nir_trans"/>
    <property type="match status" value="1"/>
</dbReference>
<evidence type="ECO:0000256" key="4">
    <source>
        <dbReference type="ARBA" id="ARBA00023136"/>
    </source>
</evidence>
<dbReference type="PANTHER" id="PTHR30520">
    <property type="entry name" value="FORMATE TRANSPORTER-RELATED"/>
    <property type="match status" value="1"/>
</dbReference>
<organism evidence="7 8">
    <name type="scientific">Acidiphilium rubrum</name>
    <dbReference type="NCBI Taxonomy" id="526"/>
    <lineage>
        <taxon>Bacteria</taxon>
        <taxon>Pseudomonadati</taxon>
        <taxon>Pseudomonadota</taxon>
        <taxon>Alphaproteobacteria</taxon>
        <taxon>Acetobacterales</taxon>
        <taxon>Acidocellaceae</taxon>
        <taxon>Acidiphilium</taxon>
    </lineage>
</organism>
<keyword evidence="3 6" id="KW-1133">Transmembrane helix</keyword>
<reference evidence="7 8" key="1">
    <citation type="submission" date="2017-01" db="EMBL/GenBank/DDBJ databases">
        <authorList>
            <person name="Varghese N."/>
            <person name="Submissions S."/>
        </authorList>
    </citation>
    <scope>NUCLEOTIDE SEQUENCE [LARGE SCALE GENOMIC DNA]</scope>
    <source>
        <strain evidence="7 8">ATCC 35905</strain>
    </source>
</reference>
<feature type="transmembrane region" description="Helical" evidence="6">
    <location>
        <begin position="99"/>
        <end position="124"/>
    </location>
</feature>
<sequence>MDWLNPPALAAAMIEAGTRKANLPTKTILVTGILSGMFLGFTTTLFVSALVATGNIVVSALFFPVGFILIILLGLELFTGNVALIPYAALAGKVPVGKVVSSLATVYVANLIGSLIYAVIFAAIDTKLFTEAPDPIGAKLIALTGLKTLVYMKAGGAGWATAFLKGILCNWMVSLGSVMGLVSRSTIGKIVAMFLPIMAFVAQGFEHCVVNMFVIPCGIMLGAKVTVGQWWLWNEIPVTLGNMVGAIVITAIGLYVSFGATAKADPSVGAIPAE</sequence>
<accession>A0A8G2FFH8</accession>
<proteinExistence type="inferred from homology"/>
<dbReference type="InterPro" id="IPR000292">
    <property type="entry name" value="For/NO2_transpt"/>
</dbReference>
<evidence type="ECO:0000256" key="2">
    <source>
        <dbReference type="ARBA" id="ARBA00022692"/>
    </source>
</evidence>
<evidence type="ECO:0000256" key="3">
    <source>
        <dbReference type="ARBA" id="ARBA00022989"/>
    </source>
</evidence>
<comment type="subcellular location">
    <subcellularLocation>
        <location evidence="1">Membrane</location>
        <topology evidence="1">Multi-pass membrane protein</topology>
    </subcellularLocation>
</comment>
<dbReference type="OrthoDB" id="9786493at2"/>
<keyword evidence="4 6" id="KW-0472">Membrane</keyword>
<dbReference type="AlphaFoldDB" id="A0A8G2FFH8"/>
<dbReference type="GO" id="GO:0005886">
    <property type="term" value="C:plasma membrane"/>
    <property type="evidence" value="ECO:0007669"/>
    <property type="project" value="TreeGrafter"/>
</dbReference>
<keyword evidence="8" id="KW-1185">Reference proteome</keyword>
<feature type="transmembrane region" description="Helical" evidence="6">
    <location>
        <begin position="187"/>
        <end position="205"/>
    </location>
</feature>
<dbReference type="PANTHER" id="PTHR30520:SF6">
    <property type="entry name" value="FORMATE_NITRATE FAMILY TRANSPORTER (EUROFUNG)"/>
    <property type="match status" value="1"/>
</dbReference>
<comment type="caution">
    <text evidence="7">The sequence shown here is derived from an EMBL/GenBank/DDBJ whole genome shotgun (WGS) entry which is preliminary data.</text>
</comment>
<protein>
    <submittedName>
        <fullName evidence="7">Formate/nitrite transporter</fullName>
    </submittedName>
</protein>